<reference evidence="4 5" key="1">
    <citation type="journal article" date="2010" name="Plant Cell">
        <title>The Chlorella variabilis NC64A genome reveals adaptation to photosymbiosis, coevolution with viruses, and cryptic sex.</title>
        <authorList>
            <person name="Blanc G."/>
            <person name="Duncan G."/>
            <person name="Agarkova I."/>
            <person name="Borodovsky M."/>
            <person name="Gurnon J."/>
            <person name="Kuo A."/>
            <person name="Lindquist E."/>
            <person name="Lucas S."/>
            <person name="Pangilinan J."/>
            <person name="Polle J."/>
            <person name="Salamov A."/>
            <person name="Terry A."/>
            <person name="Yamada T."/>
            <person name="Dunigan D.D."/>
            <person name="Grigoriev I.V."/>
            <person name="Claverie J.M."/>
            <person name="Van Etten J.L."/>
        </authorList>
    </citation>
    <scope>NUCLEOTIDE SEQUENCE [LARGE SCALE GENOMIC DNA]</scope>
    <source>
        <strain evidence="4 5">NC64A</strain>
    </source>
</reference>
<dbReference type="Proteomes" id="UP000008141">
    <property type="component" value="Unassembled WGS sequence"/>
</dbReference>
<dbReference type="RefSeq" id="XP_005843834.1">
    <property type="nucleotide sequence ID" value="XM_005843772.1"/>
</dbReference>
<feature type="domain" description="DUF3456" evidence="3">
    <location>
        <begin position="129"/>
        <end position="240"/>
    </location>
</feature>
<dbReference type="GeneID" id="17351135"/>
<dbReference type="eggNOG" id="ENOG502RXZQ">
    <property type="taxonomic scope" value="Eukaryota"/>
</dbReference>
<gene>
    <name evidence="4" type="ORF">CHLNCDRAFT_54952</name>
</gene>
<keyword evidence="2" id="KW-0732">Signal</keyword>
<dbReference type="Pfam" id="PF11938">
    <property type="entry name" value="DUF3456"/>
    <property type="match status" value="2"/>
</dbReference>
<evidence type="ECO:0000313" key="5">
    <source>
        <dbReference type="Proteomes" id="UP000008141"/>
    </source>
</evidence>
<accession>E1ZR80</accession>
<evidence type="ECO:0000256" key="2">
    <source>
        <dbReference type="SAM" id="SignalP"/>
    </source>
</evidence>
<dbReference type="AlphaFoldDB" id="E1ZR80"/>
<feature type="compositionally biased region" description="Acidic residues" evidence="1">
    <location>
        <begin position="258"/>
        <end position="268"/>
    </location>
</feature>
<sequence length="304" mass="33393">MASRSVLIAATAAVVLLGCSTSVLAREGWHARCSACRAVAAELVVKLEAEQPRNHLDMRHRLDKARQLHAQPPAGRRCCAALLRRTPGRRMWHHTLLQRLLSAAAWHTANAPACPRDALAAAWCLARCRLQEGKRWGKVIDYKMSELRVIHLLDDLCDAMSKYELFDDGNGTQRWALSGSRFAGKNPSVEVTKQQRRELTNYCHDVLERHEDELSHALRNSLIDTDTASDFICLSTANHCNLSLAEEQAQEQAQAEEQAQEQAEEEQAEGAAAVDADGEAEAGEQPAEAAGTDGAVVDGSKEEL</sequence>
<feature type="domain" description="DUF3456" evidence="3">
    <location>
        <begin position="32"/>
        <end position="67"/>
    </location>
</feature>
<proteinExistence type="predicted"/>
<feature type="signal peptide" evidence="2">
    <location>
        <begin position="1"/>
        <end position="25"/>
    </location>
</feature>
<evidence type="ECO:0000313" key="4">
    <source>
        <dbReference type="EMBL" id="EFN51732.1"/>
    </source>
</evidence>
<evidence type="ECO:0000256" key="1">
    <source>
        <dbReference type="SAM" id="MobiDB-lite"/>
    </source>
</evidence>
<feature type="chain" id="PRO_5003156206" description="DUF3456 domain-containing protein" evidence="2">
    <location>
        <begin position="26"/>
        <end position="304"/>
    </location>
</feature>
<feature type="region of interest" description="Disordered" evidence="1">
    <location>
        <begin position="248"/>
        <end position="304"/>
    </location>
</feature>
<dbReference type="KEGG" id="cvr:CHLNCDRAFT_54952"/>
<dbReference type="InterPro" id="IPR021852">
    <property type="entry name" value="DUF3456"/>
</dbReference>
<dbReference type="STRING" id="554065.E1ZR80"/>
<dbReference type="InParanoid" id="E1ZR80"/>
<dbReference type="EMBL" id="GL433861">
    <property type="protein sequence ID" value="EFN51732.1"/>
    <property type="molecule type" value="Genomic_DNA"/>
</dbReference>
<protein>
    <recommendedName>
        <fullName evidence="3">DUF3456 domain-containing protein</fullName>
    </recommendedName>
</protein>
<evidence type="ECO:0000259" key="3">
    <source>
        <dbReference type="Pfam" id="PF11938"/>
    </source>
</evidence>
<dbReference type="OrthoDB" id="192915at2759"/>
<name>E1ZR80_CHLVA</name>
<keyword evidence="5" id="KW-1185">Reference proteome</keyword>
<feature type="compositionally biased region" description="Low complexity" evidence="1">
    <location>
        <begin position="248"/>
        <end position="257"/>
    </location>
</feature>
<organism evidence="5">
    <name type="scientific">Chlorella variabilis</name>
    <name type="common">Green alga</name>
    <dbReference type="NCBI Taxonomy" id="554065"/>
    <lineage>
        <taxon>Eukaryota</taxon>
        <taxon>Viridiplantae</taxon>
        <taxon>Chlorophyta</taxon>
        <taxon>core chlorophytes</taxon>
        <taxon>Trebouxiophyceae</taxon>
        <taxon>Chlorellales</taxon>
        <taxon>Chlorellaceae</taxon>
        <taxon>Chlorella clade</taxon>
        <taxon>Chlorella</taxon>
    </lineage>
</organism>
<dbReference type="PROSITE" id="PS51257">
    <property type="entry name" value="PROKAR_LIPOPROTEIN"/>
    <property type="match status" value="1"/>
</dbReference>